<dbReference type="CDD" id="cd05907">
    <property type="entry name" value="VL_LC_FACS_like"/>
    <property type="match status" value="1"/>
</dbReference>
<gene>
    <name evidence="8" type="ORF">DFR67_11436</name>
</gene>
<dbReference type="InterPro" id="IPR045851">
    <property type="entry name" value="AMP-bd_C_sf"/>
</dbReference>
<name>A0A318RH67_WILLI</name>
<evidence type="ECO:0000256" key="2">
    <source>
        <dbReference type="ARBA" id="ARBA00022598"/>
    </source>
</evidence>
<dbReference type="AlphaFoldDB" id="A0A318RH67"/>
<dbReference type="InterPro" id="IPR000873">
    <property type="entry name" value="AMP-dep_synth/lig_dom"/>
</dbReference>
<dbReference type="Pfam" id="PF23562">
    <property type="entry name" value="AMP-binding_C_3"/>
    <property type="match status" value="1"/>
</dbReference>
<proteinExistence type="inferred from homology"/>
<dbReference type="PANTHER" id="PTHR43272:SF32">
    <property type="entry name" value="AMP-DEPENDENT SYNTHETASE_LIGASE DOMAIN-CONTAINING PROTEIN"/>
    <property type="match status" value="1"/>
</dbReference>
<sequence>MQEITVPSDFVVPDKASIVDSMLRHREESPNKALFKRRTDSGAWADISTKDFADLVDAVAKGFIASGIGPGDRVSILSATRYEWTVIDYAVWRAGGTTVAIYETSSSSQVQYIVENSETSLLVVETEAQKTEHSPALAEAASLKETLVIDSGAIDELKKRGEKVDDSELDQRHANTLSSDIATLVYTSGTTGKPKGVALTHANFLHECHAVRVTLGDLMSEGSSTLLFLPLAHVFARIISVASIVHLVQLGHTTVGPTLMDDLAAFKPSYLLSVPRVFEKVYNSAKQKAEDGGKGKIFGKAADTAIEYSKALETSSGPGLVLKVKHKVFDALVYSKLRAALGGECTSAVSGGAALGARLGHFFRGIGIPIYEGYGLSETTAAVTVNAEGAQRIGTVGRPIYGQSVAIADDGEVLLKGPVVFGGYWKNEQATAEAIKDGWFHTGDIGTLDDGYLSITGRKKELIVTAGGKNVSPAQMEDAVRAHPLVSQALVVGDNKPFIAALITLDPEALPGWLERHELPADTPIADLLEHKDVLADIDDAVNTANTLVSKAEAIKKFRIIDTDFTIESGELTPTLKLKRNVIHDSHADEIEGLYTK</sequence>
<evidence type="ECO:0000313" key="8">
    <source>
        <dbReference type="EMBL" id="PYE13942.1"/>
    </source>
</evidence>
<keyword evidence="4" id="KW-0443">Lipid metabolism</keyword>
<protein>
    <recommendedName>
        <fullName evidence="6">Acyl-CoA synthetase</fullName>
    </recommendedName>
</protein>
<dbReference type="OrthoDB" id="9803968at2"/>
<feature type="domain" description="AMP-dependent synthetase/ligase" evidence="7">
    <location>
        <begin position="28"/>
        <end position="425"/>
    </location>
</feature>
<evidence type="ECO:0000256" key="4">
    <source>
        <dbReference type="ARBA" id="ARBA00023098"/>
    </source>
</evidence>
<dbReference type="SUPFAM" id="SSF56801">
    <property type="entry name" value="Acetyl-CoA synthetase-like"/>
    <property type="match status" value="1"/>
</dbReference>
<evidence type="ECO:0000313" key="9">
    <source>
        <dbReference type="Proteomes" id="UP000247591"/>
    </source>
</evidence>
<reference evidence="8 9" key="1">
    <citation type="submission" date="2018-06" db="EMBL/GenBank/DDBJ databases">
        <title>Genomic Encyclopedia of Type Strains, Phase IV (KMG-IV): sequencing the most valuable type-strain genomes for metagenomic binning, comparative biology and taxonomic classification.</title>
        <authorList>
            <person name="Goeker M."/>
        </authorList>
    </citation>
    <scope>NUCLEOTIDE SEQUENCE [LARGE SCALE GENOMIC DNA]</scope>
    <source>
        <strain evidence="8 9">DSM 45521</strain>
    </source>
</reference>
<evidence type="ECO:0000256" key="6">
    <source>
        <dbReference type="ARBA" id="ARBA00032875"/>
    </source>
</evidence>
<dbReference type="GO" id="GO:0016020">
    <property type="term" value="C:membrane"/>
    <property type="evidence" value="ECO:0007669"/>
    <property type="project" value="TreeGrafter"/>
</dbReference>
<dbReference type="PANTHER" id="PTHR43272">
    <property type="entry name" value="LONG-CHAIN-FATTY-ACID--COA LIGASE"/>
    <property type="match status" value="1"/>
</dbReference>
<comment type="caution">
    <text evidence="8">The sequence shown here is derived from an EMBL/GenBank/DDBJ whole genome shotgun (WGS) entry which is preliminary data.</text>
</comment>
<accession>A0A318RH67</accession>
<comment type="catalytic activity">
    <reaction evidence="5">
        <text>a long-chain fatty acid + ATP + CoA = a long-chain fatty acyl-CoA + AMP + diphosphate</text>
        <dbReference type="Rhea" id="RHEA:15421"/>
        <dbReference type="ChEBI" id="CHEBI:30616"/>
        <dbReference type="ChEBI" id="CHEBI:33019"/>
        <dbReference type="ChEBI" id="CHEBI:57287"/>
        <dbReference type="ChEBI" id="CHEBI:57560"/>
        <dbReference type="ChEBI" id="CHEBI:83139"/>
        <dbReference type="ChEBI" id="CHEBI:456215"/>
        <dbReference type="EC" id="6.2.1.3"/>
    </reaction>
    <physiologicalReaction direction="left-to-right" evidence="5">
        <dbReference type="Rhea" id="RHEA:15422"/>
    </physiologicalReaction>
</comment>
<dbReference type="Pfam" id="PF00501">
    <property type="entry name" value="AMP-binding"/>
    <property type="match status" value="1"/>
</dbReference>
<dbReference type="GO" id="GO:0004467">
    <property type="term" value="F:long-chain fatty acid-CoA ligase activity"/>
    <property type="evidence" value="ECO:0007669"/>
    <property type="project" value="UniProtKB-EC"/>
</dbReference>
<dbReference type="PROSITE" id="PS00455">
    <property type="entry name" value="AMP_BINDING"/>
    <property type="match status" value="1"/>
</dbReference>
<dbReference type="EMBL" id="QJSP01000014">
    <property type="protein sequence ID" value="PYE13942.1"/>
    <property type="molecule type" value="Genomic_DNA"/>
</dbReference>
<evidence type="ECO:0000256" key="1">
    <source>
        <dbReference type="ARBA" id="ARBA00006432"/>
    </source>
</evidence>
<dbReference type="RefSeq" id="WP_110471693.1">
    <property type="nucleotide sequence ID" value="NZ_QJSP01000014.1"/>
</dbReference>
<dbReference type="Proteomes" id="UP000247591">
    <property type="component" value="Unassembled WGS sequence"/>
</dbReference>
<organism evidence="8 9">
    <name type="scientific">Williamsia limnetica</name>
    <dbReference type="NCBI Taxonomy" id="882452"/>
    <lineage>
        <taxon>Bacteria</taxon>
        <taxon>Bacillati</taxon>
        <taxon>Actinomycetota</taxon>
        <taxon>Actinomycetes</taxon>
        <taxon>Mycobacteriales</taxon>
        <taxon>Nocardiaceae</taxon>
        <taxon>Williamsia</taxon>
    </lineage>
</organism>
<dbReference type="Gene3D" id="3.30.300.30">
    <property type="match status" value="1"/>
</dbReference>
<evidence type="ECO:0000256" key="5">
    <source>
        <dbReference type="ARBA" id="ARBA00024484"/>
    </source>
</evidence>
<keyword evidence="3" id="KW-0276">Fatty acid metabolism</keyword>
<evidence type="ECO:0000259" key="7">
    <source>
        <dbReference type="Pfam" id="PF00501"/>
    </source>
</evidence>
<evidence type="ECO:0000256" key="3">
    <source>
        <dbReference type="ARBA" id="ARBA00022832"/>
    </source>
</evidence>
<dbReference type="InterPro" id="IPR042099">
    <property type="entry name" value="ANL_N_sf"/>
</dbReference>
<keyword evidence="2" id="KW-0436">Ligase</keyword>
<comment type="similarity">
    <text evidence="1">Belongs to the ATP-dependent AMP-binding enzyme family.</text>
</comment>
<dbReference type="Gene3D" id="3.40.50.12780">
    <property type="entry name" value="N-terminal domain of ligase-like"/>
    <property type="match status" value="1"/>
</dbReference>
<dbReference type="InterPro" id="IPR020845">
    <property type="entry name" value="AMP-binding_CS"/>
</dbReference>
<keyword evidence="9" id="KW-1185">Reference proteome</keyword>